<keyword evidence="3" id="KW-1185">Reference proteome</keyword>
<sequence length="369" mass="40279">MSSFGYAYPAAVPSPGPTTASTSFAPSFFSPTPTSARKRRAGSPSSPTSPISPNGVWSTSAHSSPDDGTPTTKRRRPNLASGFSSLSITPKPEERASSLPTYDESQASQAHDVDEDDASGRLRSHDVRVEVLSETPAKHRRAGSSRLGRSTLDDSTSSTPSDASDEGYDSDATFRLQPRLDGKPQQADTIEHPDLPSRAFVDGLGVEDVTDRRGRKRSQEVADEDFARVGKRRRSGAALDMDMDMDSLDNLQDEEIQEIPRDRTRRSRTTWHEPERDRIVITALSPTSSRSSSPETSPSRNLSQPAMADEVVRMWRQGMMPNVSEDESRFEDLDDDEDLEGGGGGTDGTHGAVDTSEAMDVDEGQWMWT</sequence>
<feature type="compositionally biased region" description="Polar residues" evidence="1">
    <location>
        <begin position="98"/>
        <end position="109"/>
    </location>
</feature>
<comment type="caution">
    <text evidence="2">The sequence shown here is derived from an EMBL/GenBank/DDBJ whole genome shotgun (WGS) entry which is preliminary data.</text>
</comment>
<feature type="compositionally biased region" description="Low complexity" evidence="1">
    <location>
        <begin position="43"/>
        <end position="53"/>
    </location>
</feature>
<organism evidence="2 3">
    <name type="scientific">Saitozyma podzolica</name>
    <dbReference type="NCBI Taxonomy" id="1890683"/>
    <lineage>
        <taxon>Eukaryota</taxon>
        <taxon>Fungi</taxon>
        <taxon>Dikarya</taxon>
        <taxon>Basidiomycota</taxon>
        <taxon>Agaricomycotina</taxon>
        <taxon>Tremellomycetes</taxon>
        <taxon>Tremellales</taxon>
        <taxon>Trimorphomycetaceae</taxon>
        <taxon>Saitozyma</taxon>
    </lineage>
</organism>
<feature type="compositionally biased region" description="Basic and acidic residues" evidence="1">
    <location>
        <begin position="118"/>
        <end position="131"/>
    </location>
</feature>
<dbReference type="OrthoDB" id="3364141at2759"/>
<feature type="compositionally biased region" description="Low complexity" evidence="1">
    <location>
        <begin position="9"/>
        <end position="35"/>
    </location>
</feature>
<name>A0A427YJY5_9TREE</name>
<accession>A0A427YJY5</accession>
<feature type="compositionally biased region" description="Low complexity" evidence="1">
    <location>
        <begin position="285"/>
        <end position="300"/>
    </location>
</feature>
<dbReference type="AlphaFoldDB" id="A0A427YJY5"/>
<feature type="compositionally biased region" description="Basic and acidic residues" evidence="1">
    <location>
        <begin position="270"/>
        <end position="279"/>
    </location>
</feature>
<protein>
    <submittedName>
        <fullName evidence="2">Uncharacterized protein</fullName>
    </submittedName>
</protein>
<gene>
    <name evidence="2" type="ORF">EHS25_009686</name>
</gene>
<feature type="compositionally biased region" description="Acidic residues" evidence="1">
    <location>
        <begin position="241"/>
        <end position="257"/>
    </location>
</feature>
<evidence type="ECO:0000313" key="3">
    <source>
        <dbReference type="Proteomes" id="UP000279259"/>
    </source>
</evidence>
<evidence type="ECO:0000313" key="2">
    <source>
        <dbReference type="EMBL" id="RSH91387.1"/>
    </source>
</evidence>
<dbReference type="Proteomes" id="UP000279259">
    <property type="component" value="Unassembled WGS sequence"/>
</dbReference>
<reference evidence="2 3" key="1">
    <citation type="submission" date="2018-11" db="EMBL/GenBank/DDBJ databases">
        <title>Genome sequence of Saitozyma podzolica DSM 27192.</title>
        <authorList>
            <person name="Aliyu H."/>
            <person name="Gorte O."/>
            <person name="Ochsenreither K."/>
        </authorList>
    </citation>
    <scope>NUCLEOTIDE SEQUENCE [LARGE SCALE GENOMIC DNA]</scope>
    <source>
        <strain evidence="2 3">DSM 27192</strain>
    </source>
</reference>
<feature type="region of interest" description="Disordered" evidence="1">
    <location>
        <begin position="1"/>
        <end position="369"/>
    </location>
</feature>
<proteinExistence type="predicted"/>
<evidence type="ECO:0000256" key="1">
    <source>
        <dbReference type="SAM" id="MobiDB-lite"/>
    </source>
</evidence>
<feature type="compositionally biased region" description="Low complexity" evidence="1">
    <location>
        <begin position="153"/>
        <end position="162"/>
    </location>
</feature>
<dbReference type="EMBL" id="RSCD01000008">
    <property type="protein sequence ID" value="RSH91387.1"/>
    <property type="molecule type" value="Genomic_DNA"/>
</dbReference>
<feature type="compositionally biased region" description="Basic and acidic residues" evidence="1">
    <location>
        <begin position="209"/>
        <end position="228"/>
    </location>
</feature>